<evidence type="ECO:0000313" key="1">
    <source>
        <dbReference type="EMBL" id="KKW18689.1"/>
    </source>
</evidence>
<dbReference type="AlphaFoldDB" id="A0A0G1ZHA8"/>
<feature type="non-terminal residue" evidence="1">
    <location>
        <position position="1"/>
    </location>
</feature>
<evidence type="ECO:0000313" key="2">
    <source>
        <dbReference type="Proteomes" id="UP000034201"/>
    </source>
</evidence>
<proteinExistence type="predicted"/>
<accession>A0A0G1ZHA8</accession>
<organism evidence="1 2">
    <name type="scientific">Candidatus Adlerbacteria bacterium GW2011_GWC1_50_9</name>
    <dbReference type="NCBI Taxonomy" id="1618608"/>
    <lineage>
        <taxon>Bacteria</taxon>
        <taxon>Candidatus Adleribacteriota</taxon>
    </lineage>
</organism>
<comment type="caution">
    <text evidence="1">The sequence shown here is derived from an EMBL/GenBank/DDBJ whole genome shotgun (WGS) entry which is preliminary data.</text>
</comment>
<gene>
    <name evidence="1" type="ORF">UY61_C0077G0007</name>
</gene>
<protein>
    <submittedName>
        <fullName evidence="1">Uncharacterized protein</fullName>
    </submittedName>
</protein>
<dbReference type="Proteomes" id="UP000034201">
    <property type="component" value="Unassembled WGS sequence"/>
</dbReference>
<reference evidence="1 2" key="1">
    <citation type="journal article" date="2015" name="Nature">
        <title>rRNA introns, odd ribosomes, and small enigmatic genomes across a large radiation of phyla.</title>
        <authorList>
            <person name="Brown C.T."/>
            <person name="Hug L.A."/>
            <person name="Thomas B.C."/>
            <person name="Sharon I."/>
            <person name="Castelle C.J."/>
            <person name="Singh A."/>
            <person name="Wilkins M.J."/>
            <person name="Williams K.H."/>
            <person name="Banfield J.F."/>
        </authorList>
    </citation>
    <scope>NUCLEOTIDE SEQUENCE [LARGE SCALE GENOMIC DNA]</scope>
</reference>
<sequence length="99" mass="10459">RNVSGVIHQLDFEGSGVQKAGELLADHANIILVSCSTGAAEGIAKTISETYPKTTVTAPEEPTDLRGIDVTKDAQGKLHFKVAYRSTDISRSFAAGKSL</sequence>
<dbReference type="EMBL" id="LCQQ01000077">
    <property type="protein sequence ID" value="KKW18689.1"/>
    <property type="molecule type" value="Genomic_DNA"/>
</dbReference>
<name>A0A0G1ZHA8_9BACT</name>